<evidence type="ECO:0000256" key="3">
    <source>
        <dbReference type="ARBA" id="ARBA00022679"/>
    </source>
</evidence>
<evidence type="ECO:0000313" key="5">
    <source>
        <dbReference type="EMBL" id="HFM98984.1"/>
    </source>
</evidence>
<name>A0A7C3KEH6_9CYAN</name>
<dbReference type="Gene3D" id="3.90.550.10">
    <property type="entry name" value="Spore Coat Polysaccharide Biosynthesis Protein SpsA, Chain A"/>
    <property type="match status" value="2"/>
</dbReference>
<dbReference type="PANTHER" id="PTHR43685:SF5">
    <property type="entry name" value="GLYCOSYLTRANSFERASE EPSE-RELATED"/>
    <property type="match status" value="1"/>
</dbReference>
<gene>
    <name evidence="5" type="ORF">ENR64_14755</name>
</gene>
<feature type="domain" description="Glycosyltransferase 2-like" evidence="4">
    <location>
        <begin position="79"/>
        <end position="237"/>
    </location>
</feature>
<proteinExistence type="inferred from homology"/>
<dbReference type="AlphaFoldDB" id="A0A7C3KEH6"/>
<evidence type="ECO:0000259" key="4">
    <source>
        <dbReference type="Pfam" id="PF00535"/>
    </source>
</evidence>
<comment type="caution">
    <text evidence="5">The sequence shown here is derived from an EMBL/GenBank/DDBJ whole genome shotgun (WGS) entry which is preliminary data.</text>
</comment>
<sequence>MTAYLVTLKRKFKIFLSIWQQDGGKTAVKRTYQWFRKRFIKQRLYSSYESWILENQLKPEQIQAATAAIQKWENQPKFSIIMPVYNVNAVWLKKAIQSVQNQIYSNWELCIADDASTESYIAPILKRYSRADSRIKVVFRTENGGISAASNDALAIATGDYIALLDHDDELAIDALYENAKLINQHPEADFIYSDEDKIDPSGTRISPFLKPGWSPDFFHQLMYTCHLGVYRTSLVRKIGGFRSEFDGSQDYDLVLRFTEHTQNIFHIPKFLYHWRIIPASTSADEQAKPWAYTASQRALQESLDRSPYPGTVEQCTYGPSIYFKLHRKLIDQPVISIVIPSAGKIGNVNGQDCCLLENCVKSILENSTYTNIEVVIIDGCDIPNEVFERLEERLLHSKAVGYKFIHANEPFNYSKRINQGVAAATGEFVVLLNDDTEVIAPDWLESMLELAQQSGVGAVGAKLLFADRRIQHAGVVVVSSNPTHACYGFDGDHPGYVFSNMTNRNYLAVTAACLMVRHKYFEEVNGLDETFDVNYNDVDFCLKLHRAGYRNVMTPDAELFHYESMTRPPSVRQDEIDLFRDRWMGYINSLGGDPYYNANFIQSNPFFQTPW</sequence>
<evidence type="ECO:0000256" key="2">
    <source>
        <dbReference type="ARBA" id="ARBA00022676"/>
    </source>
</evidence>
<accession>A0A7C3KEH6</accession>
<dbReference type="InterPro" id="IPR029044">
    <property type="entry name" value="Nucleotide-diphossugar_trans"/>
</dbReference>
<dbReference type="EMBL" id="DSRU01000220">
    <property type="protein sequence ID" value="HFM98984.1"/>
    <property type="molecule type" value="Genomic_DNA"/>
</dbReference>
<keyword evidence="2" id="KW-0328">Glycosyltransferase</keyword>
<dbReference type="InterPro" id="IPR001173">
    <property type="entry name" value="Glyco_trans_2-like"/>
</dbReference>
<dbReference type="InterPro" id="IPR050834">
    <property type="entry name" value="Glycosyltransf_2"/>
</dbReference>
<protein>
    <submittedName>
        <fullName evidence="5">Glycosyltransferase</fullName>
    </submittedName>
</protein>
<dbReference type="SUPFAM" id="SSF53448">
    <property type="entry name" value="Nucleotide-diphospho-sugar transferases"/>
    <property type="match status" value="2"/>
</dbReference>
<organism evidence="5">
    <name type="scientific">Oscillatoriales cyanobacterium SpSt-418</name>
    <dbReference type="NCBI Taxonomy" id="2282169"/>
    <lineage>
        <taxon>Bacteria</taxon>
        <taxon>Bacillati</taxon>
        <taxon>Cyanobacteriota</taxon>
        <taxon>Cyanophyceae</taxon>
        <taxon>Oscillatoriophycideae</taxon>
        <taxon>Oscillatoriales</taxon>
    </lineage>
</organism>
<feature type="domain" description="Glycosyltransferase 2-like" evidence="4">
    <location>
        <begin position="356"/>
        <end position="463"/>
    </location>
</feature>
<reference evidence="5" key="1">
    <citation type="journal article" date="2020" name="mSystems">
        <title>Genome- and Community-Level Interaction Insights into Carbon Utilization and Element Cycling Functions of Hydrothermarchaeota in Hydrothermal Sediment.</title>
        <authorList>
            <person name="Zhou Z."/>
            <person name="Liu Y."/>
            <person name="Xu W."/>
            <person name="Pan J."/>
            <person name="Luo Z.H."/>
            <person name="Li M."/>
        </authorList>
    </citation>
    <scope>NUCLEOTIDE SEQUENCE [LARGE SCALE GENOMIC DNA]</scope>
    <source>
        <strain evidence="5">SpSt-418</strain>
    </source>
</reference>
<keyword evidence="3 5" id="KW-0808">Transferase</keyword>
<comment type="similarity">
    <text evidence="1">Belongs to the glycosyltransferase 2 family.</text>
</comment>
<dbReference type="GO" id="GO:0016757">
    <property type="term" value="F:glycosyltransferase activity"/>
    <property type="evidence" value="ECO:0007669"/>
    <property type="project" value="UniProtKB-KW"/>
</dbReference>
<dbReference type="CDD" id="cd04184">
    <property type="entry name" value="GT2_RfbC_Mx_like"/>
    <property type="match status" value="1"/>
</dbReference>
<evidence type="ECO:0000256" key="1">
    <source>
        <dbReference type="ARBA" id="ARBA00006739"/>
    </source>
</evidence>
<dbReference type="PANTHER" id="PTHR43685">
    <property type="entry name" value="GLYCOSYLTRANSFERASE"/>
    <property type="match status" value="1"/>
</dbReference>
<dbReference type="Pfam" id="PF00535">
    <property type="entry name" value="Glycos_transf_2"/>
    <property type="match status" value="2"/>
</dbReference>